<evidence type="ECO:0000313" key="1">
    <source>
        <dbReference type="EMBL" id="VDO78132.1"/>
    </source>
</evidence>
<evidence type="ECO:0000313" key="2">
    <source>
        <dbReference type="Proteomes" id="UP000268014"/>
    </source>
</evidence>
<proteinExistence type="predicted"/>
<dbReference type="EMBL" id="UZAF01021432">
    <property type="protein sequence ID" value="VDO78132.1"/>
    <property type="molecule type" value="Genomic_DNA"/>
</dbReference>
<keyword evidence="2" id="KW-1185">Reference proteome</keyword>
<dbReference type="AlphaFoldDB" id="A0A0N4X5F6"/>
<evidence type="ECO:0000313" key="3">
    <source>
        <dbReference type="WBParaSite" id="HPLM_0001959801-mRNA-1"/>
    </source>
</evidence>
<sequence length="54" mass="6622">MPQIEGSGSSWQKQWTLRLSRINAREKMRKLRNSLRYYNDAFSRYEFAILRRIV</sequence>
<accession>A0A0N4X5F6</accession>
<dbReference type="Proteomes" id="UP000268014">
    <property type="component" value="Unassembled WGS sequence"/>
</dbReference>
<reference evidence="3" key="1">
    <citation type="submission" date="2017-02" db="UniProtKB">
        <authorList>
            <consortium name="WormBaseParasite"/>
        </authorList>
    </citation>
    <scope>IDENTIFICATION</scope>
</reference>
<name>A0A0N4X5F6_HAEPC</name>
<dbReference type="WBParaSite" id="HPLM_0001959801-mRNA-1">
    <property type="protein sequence ID" value="HPLM_0001959801-mRNA-1"/>
    <property type="gene ID" value="HPLM_0001959801"/>
</dbReference>
<gene>
    <name evidence="1" type="ORF">HPLM_LOCUS19592</name>
</gene>
<organism evidence="3">
    <name type="scientific">Haemonchus placei</name>
    <name type="common">Barber's pole worm</name>
    <dbReference type="NCBI Taxonomy" id="6290"/>
    <lineage>
        <taxon>Eukaryota</taxon>
        <taxon>Metazoa</taxon>
        <taxon>Ecdysozoa</taxon>
        <taxon>Nematoda</taxon>
        <taxon>Chromadorea</taxon>
        <taxon>Rhabditida</taxon>
        <taxon>Rhabditina</taxon>
        <taxon>Rhabditomorpha</taxon>
        <taxon>Strongyloidea</taxon>
        <taxon>Trichostrongylidae</taxon>
        <taxon>Haemonchus</taxon>
    </lineage>
</organism>
<protein>
    <submittedName>
        <fullName evidence="3">Transposase</fullName>
    </submittedName>
</protein>
<reference evidence="1 2" key="2">
    <citation type="submission" date="2018-11" db="EMBL/GenBank/DDBJ databases">
        <authorList>
            <consortium name="Pathogen Informatics"/>
        </authorList>
    </citation>
    <scope>NUCLEOTIDE SEQUENCE [LARGE SCALE GENOMIC DNA]</scope>
    <source>
        <strain evidence="1 2">MHpl1</strain>
    </source>
</reference>